<dbReference type="InParanoid" id="L2GQQ8"/>
<dbReference type="Proteomes" id="UP000011081">
    <property type="component" value="Unassembled WGS sequence"/>
</dbReference>
<dbReference type="HOGENOM" id="CLU_1603991_0_0_1"/>
<sequence>MNMTLLGEWHSVVSVRFIVMCSFRFFVHNPLPLLVLLKVVKRTHRVTSPQLCLSFLVLSSAQSILGVLAGCYLYFAILPFIQLPYYLRTVIANCSSFVCHFMFSMANLFFTCTIHRTCFDYFLKNCALIINNVACGSITLYRTYCFPCPMQCFLLHIPSLPTILFI</sequence>
<keyword evidence="1" id="KW-0812">Transmembrane</keyword>
<protein>
    <submittedName>
        <fullName evidence="2">Uncharacterized protein</fullName>
    </submittedName>
</protein>
<dbReference type="GeneID" id="19880398"/>
<organism evidence="2 3">
    <name type="scientific">Vavraia culicis (isolate floridensis)</name>
    <name type="common">Microsporidian parasite</name>
    <dbReference type="NCBI Taxonomy" id="948595"/>
    <lineage>
        <taxon>Eukaryota</taxon>
        <taxon>Fungi</taxon>
        <taxon>Fungi incertae sedis</taxon>
        <taxon>Microsporidia</taxon>
        <taxon>Pleistophoridae</taxon>
        <taxon>Vavraia</taxon>
    </lineage>
</organism>
<feature type="transmembrane region" description="Helical" evidence="1">
    <location>
        <begin position="15"/>
        <end position="39"/>
    </location>
</feature>
<evidence type="ECO:0000256" key="1">
    <source>
        <dbReference type="SAM" id="Phobius"/>
    </source>
</evidence>
<reference evidence="3" key="1">
    <citation type="submission" date="2011-03" db="EMBL/GenBank/DDBJ databases">
        <title>The genome sequence of Vavraia culicis strain floridensis.</title>
        <authorList>
            <consortium name="The Broad Institute Genome Sequencing Platform"/>
            <person name="Cuomo C."/>
            <person name="Becnel J."/>
            <person name="Sanscrainte N."/>
            <person name="Young S.K."/>
            <person name="Zeng Q."/>
            <person name="Gargeya S."/>
            <person name="Fitzgerald M."/>
            <person name="Haas B."/>
            <person name="Abouelleil A."/>
            <person name="Alvarado L."/>
            <person name="Arachchi H.M."/>
            <person name="Berlin A."/>
            <person name="Chapman S.B."/>
            <person name="Gearin G."/>
            <person name="Goldberg J."/>
            <person name="Griggs A."/>
            <person name="Gujja S."/>
            <person name="Hansen M."/>
            <person name="Heiman D."/>
            <person name="Howarth C."/>
            <person name="Larimer J."/>
            <person name="Lui A."/>
            <person name="MacDonald P.J.P."/>
            <person name="McCowen C."/>
            <person name="Montmayeur A."/>
            <person name="Murphy C."/>
            <person name="Neiman D."/>
            <person name="Pearson M."/>
            <person name="Priest M."/>
            <person name="Roberts A."/>
            <person name="Saif S."/>
            <person name="Shea T."/>
            <person name="Sisk P."/>
            <person name="Stolte C."/>
            <person name="Sykes S."/>
            <person name="Wortman J."/>
            <person name="Nusbaum C."/>
            <person name="Birren B."/>
        </authorList>
    </citation>
    <scope>NUCLEOTIDE SEQUENCE [LARGE SCALE GENOMIC DNA]</scope>
    <source>
        <strain evidence="3">floridensis</strain>
    </source>
</reference>
<proteinExistence type="predicted"/>
<accession>L2GQQ8</accession>
<evidence type="ECO:0000313" key="2">
    <source>
        <dbReference type="EMBL" id="ELA45981.1"/>
    </source>
</evidence>
<keyword evidence="3" id="KW-1185">Reference proteome</keyword>
<feature type="transmembrane region" description="Helical" evidence="1">
    <location>
        <begin position="51"/>
        <end position="78"/>
    </location>
</feature>
<name>L2GQQ8_VAVCU</name>
<feature type="transmembrane region" description="Helical" evidence="1">
    <location>
        <begin position="90"/>
        <end position="110"/>
    </location>
</feature>
<dbReference type="RefSeq" id="XP_008075544.1">
    <property type="nucleotide sequence ID" value="XM_008077353.1"/>
</dbReference>
<dbReference type="EMBL" id="GL877475">
    <property type="protein sequence ID" value="ELA45981.1"/>
    <property type="molecule type" value="Genomic_DNA"/>
</dbReference>
<keyword evidence="1" id="KW-1133">Transmembrane helix</keyword>
<dbReference type="VEuPathDB" id="MicrosporidiaDB:VCUG_02537"/>
<gene>
    <name evidence="2" type="ORF">VCUG_02537</name>
</gene>
<dbReference type="AlphaFoldDB" id="L2GQQ8"/>
<evidence type="ECO:0000313" key="3">
    <source>
        <dbReference type="Proteomes" id="UP000011081"/>
    </source>
</evidence>
<keyword evidence="1" id="KW-0472">Membrane</keyword>